<dbReference type="InterPro" id="IPR000073">
    <property type="entry name" value="AB_hydrolase_1"/>
</dbReference>
<dbReference type="PANTHER" id="PTHR43433">
    <property type="entry name" value="HYDROLASE, ALPHA/BETA FOLD FAMILY PROTEIN"/>
    <property type="match status" value="1"/>
</dbReference>
<proteinExistence type="predicted"/>
<dbReference type="InterPro" id="IPR050471">
    <property type="entry name" value="AB_hydrolase"/>
</dbReference>
<dbReference type="Proteomes" id="UP000068447">
    <property type="component" value="Chromosome"/>
</dbReference>
<dbReference type="PANTHER" id="PTHR43433:SF5">
    <property type="entry name" value="AB HYDROLASE-1 DOMAIN-CONTAINING PROTEIN"/>
    <property type="match status" value="1"/>
</dbReference>
<protein>
    <submittedName>
        <fullName evidence="2">Alpha/beta hydrolase</fullName>
    </submittedName>
</protein>
<feature type="domain" description="AB hydrolase-1" evidence="1">
    <location>
        <begin position="21"/>
        <end position="241"/>
    </location>
</feature>
<keyword evidence="3" id="KW-1185">Reference proteome</keyword>
<organism evidence="2 3">
    <name type="scientific">Lacimicrobium alkaliphilum</name>
    <dbReference type="NCBI Taxonomy" id="1526571"/>
    <lineage>
        <taxon>Bacteria</taxon>
        <taxon>Pseudomonadati</taxon>
        <taxon>Pseudomonadota</taxon>
        <taxon>Gammaproteobacteria</taxon>
        <taxon>Alteromonadales</taxon>
        <taxon>Alteromonadaceae</taxon>
        <taxon>Lacimicrobium</taxon>
    </lineage>
</organism>
<dbReference type="EMBL" id="CP013650">
    <property type="protein sequence ID" value="ALS97060.1"/>
    <property type="molecule type" value="Genomic_DNA"/>
</dbReference>
<dbReference type="SUPFAM" id="SSF53474">
    <property type="entry name" value="alpha/beta-Hydrolases"/>
    <property type="match status" value="1"/>
</dbReference>
<dbReference type="GO" id="GO:0016787">
    <property type="term" value="F:hydrolase activity"/>
    <property type="evidence" value="ECO:0007669"/>
    <property type="project" value="UniProtKB-KW"/>
</dbReference>
<dbReference type="OrthoDB" id="9804723at2"/>
<accession>A0A0U2Z3M5</accession>
<dbReference type="Gene3D" id="3.40.50.1820">
    <property type="entry name" value="alpha/beta hydrolase"/>
    <property type="match status" value="1"/>
</dbReference>
<dbReference type="KEGG" id="lal:AT746_01370"/>
<keyword evidence="2" id="KW-0378">Hydrolase</keyword>
<name>A0A0U2Z3M5_9ALTE</name>
<dbReference type="STRING" id="1526571.AT746_01370"/>
<reference evidence="2 3" key="1">
    <citation type="submission" date="2015-12" db="EMBL/GenBank/DDBJ databases">
        <title>Complete genome of Lacimicrobium alkaliphilum KCTC 32984.</title>
        <authorList>
            <person name="Kim S.-G."/>
            <person name="Lee Y.-J."/>
        </authorList>
    </citation>
    <scope>NUCLEOTIDE SEQUENCE [LARGE SCALE GENOMIC DNA]</scope>
    <source>
        <strain evidence="2 3">YelD216</strain>
    </source>
</reference>
<dbReference type="AlphaFoldDB" id="A0A0U2Z3M5"/>
<dbReference type="InterPro" id="IPR029058">
    <property type="entry name" value="AB_hydrolase_fold"/>
</dbReference>
<dbReference type="Pfam" id="PF00561">
    <property type="entry name" value="Abhydrolase_1"/>
    <property type="match status" value="1"/>
</dbReference>
<evidence type="ECO:0000313" key="3">
    <source>
        <dbReference type="Proteomes" id="UP000068447"/>
    </source>
</evidence>
<evidence type="ECO:0000259" key="1">
    <source>
        <dbReference type="Pfam" id="PF00561"/>
    </source>
</evidence>
<gene>
    <name evidence="2" type="ORF">AT746_01370</name>
</gene>
<dbReference type="PRINTS" id="PR00111">
    <property type="entry name" value="ABHYDROLASE"/>
</dbReference>
<evidence type="ECO:0000313" key="2">
    <source>
        <dbReference type="EMBL" id="ALS97060.1"/>
    </source>
</evidence>
<sequence length="274" mass="29960">MAILNIGKDQLYYEVHGKGEPLVLAHGLGGNHAIWYQQVAVLAKAYQVITFDHRGFGNSTDHAGLGRSGFVDDLKALLDHLQLDKVALIGQSMGGGTAITFASQYPQRVAALMIADSLHGLKEDAQVAEIMDKARAETAQLSQLDRVLGAEFKQANPTQALLYRQISSFNQTDKTNLSGQYAAQKVAPQQLGELGFPVLFVAGQDDILFPIEAIRLVQEQVPNSFIVEFDHCGHSAFFEKPVEFNDSLLSFLQMAELQPLNQSVHSNSAGYIHP</sequence>
<dbReference type="RefSeq" id="WP_062475407.1">
    <property type="nucleotide sequence ID" value="NZ_CP013650.1"/>
</dbReference>